<dbReference type="AlphaFoldDB" id="T1AM02"/>
<dbReference type="EMBL" id="AUZY01005746">
    <property type="protein sequence ID" value="EQD57508.1"/>
    <property type="molecule type" value="Genomic_DNA"/>
</dbReference>
<comment type="caution">
    <text evidence="1">The sequence shown here is derived from an EMBL/GenBank/DDBJ whole genome shotgun (WGS) entry which is preliminary data.</text>
</comment>
<feature type="non-terminal residue" evidence="1">
    <location>
        <position position="1"/>
    </location>
</feature>
<gene>
    <name evidence="1" type="ORF">B1B_08767</name>
</gene>
<feature type="non-terminal residue" evidence="1">
    <location>
        <position position="124"/>
    </location>
</feature>
<name>T1AM02_9ZZZZ</name>
<accession>T1AM02</accession>
<evidence type="ECO:0000313" key="1">
    <source>
        <dbReference type="EMBL" id="EQD57508.1"/>
    </source>
</evidence>
<reference evidence="1" key="1">
    <citation type="submission" date="2013-08" db="EMBL/GenBank/DDBJ databases">
        <authorList>
            <person name="Mendez C."/>
            <person name="Richter M."/>
            <person name="Ferrer M."/>
            <person name="Sanchez J."/>
        </authorList>
    </citation>
    <scope>NUCLEOTIDE SEQUENCE</scope>
</reference>
<evidence type="ECO:0008006" key="2">
    <source>
        <dbReference type="Google" id="ProtNLM"/>
    </source>
</evidence>
<protein>
    <recommendedName>
        <fullName evidence="2">Transposase</fullName>
    </recommendedName>
</protein>
<sequence>TLQKTIIRNAQQCERCGKRLRECYIYQRTIRTLSGSVNLNVHARKCPDHGETNRNVLNTLVNGSLFDPAVIIAVGLLRFMLDYQREEIQILLESRGYPGPTGEIFNLSRKFLLRFYCIHRRHMK</sequence>
<organism evidence="1">
    <name type="scientific">mine drainage metagenome</name>
    <dbReference type="NCBI Taxonomy" id="410659"/>
    <lineage>
        <taxon>unclassified sequences</taxon>
        <taxon>metagenomes</taxon>
        <taxon>ecological metagenomes</taxon>
    </lineage>
</organism>
<proteinExistence type="predicted"/>
<reference evidence="1" key="2">
    <citation type="journal article" date="2014" name="ISME J.">
        <title>Microbial stratification in low pH oxic and suboxic macroscopic growths along an acid mine drainage.</title>
        <authorList>
            <person name="Mendez-Garcia C."/>
            <person name="Mesa V."/>
            <person name="Sprenger R.R."/>
            <person name="Richter M."/>
            <person name="Diez M.S."/>
            <person name="Solano J."/>
            <person name="Bargiela R."/>
            <person name="Golyshina O.V."/>
            <person name="Manteca A."/>
            <person name="Ramos J.L."/>
            <person name="Gallego J.R."/>
            <person name="Llorente I."/>
            <person name="Martins Dos Santos V.A."/>
            <person name="Jensen O.N."/>
            <person name="Pelaez A.I."/>
            <person name="Sanchez J."/>
            <person name="Ferrer M."/>
        </authorList>
    </citation>
    <scope>NUCLEOTIDE SEQUENCE</scope>
</reference>